<reference evidence="1 2" key="1">
    <citation type="journal article" date="2014" name="Gene">
        <title>A comparative genomic analysis of the alkalitolerant soil bacterium Bacillus lehensis G1.</title>
        <authorList>
            <person name="Noor Y.M."/>
            <person name="Samsulrizal N.H."/>
            <person name="Jema'on N.A."/>
            <person name="Low K.O."/>
            <person name="Ramli A.N."/>
            <person name="Alias N.I."/>
            <person name="Damis S.I."/>
            <person name="Fuzi S.F."/>
            <person name="Isa M.N."/>
            <person name="Murad A.M."/>
            <person name="Raih M.F."/>
            <person name="Bakar F.D."/>
            <person name="Najimudin N."/>
            <person name="Mahadi N.M."/>
            <person name="Illias R.M."/>
        </authorList>
    </citation>
    <scope>NUCLEOTIDE SEQUENCE [LARGE SCALE GENOMIC DNA]</scope>
    <source>
        <strain evidence="1 2">G1</strain>
    </source>
</reference>
<proteinExistence type="predicted"/>
<dbReference type="PATRIC" id="fig|1246626.3.peg.1042"/>
<evidence type="ECO:0000313" key="1">
    <source>
        <dbReference type="EMBL" id="AIC93640.1"/>
    </source>
</evidence>
<protein>
    <submittedName>
        <fullName evidence="1">Uncharacterized protein</fullName>
    </submittedName>
</protein>
<gene>
    <name evidence="1" type="ORF">BleG1_1037</name>
</gene>
<dbReference type="RefSeq" id="WP_158318495.1">
    <property type="nucleotide sequence ID" value="NZ_CP003923.1"/>
</dbReference>
<evidence type="ECO:0000313" key="2">
    <source>
        <dbReference type="Proteomes" id="UP000027142"/>
    </source>
</evidence>
<dbReference type="KEGG" id="ble:BleG1_1037"/>
<sequence length="50" mass="5572">MIVAFAGDHTPVKKVMVRVNPNVTIKNDLARLIRTSLNQSLANHKLIMSD</sequence>
<name>A0A060LV27_9BACI</name>
<keyword evidence="2" id="KW-1185">Reference proteome</keyword>
<dbReference type="HOGENOM" id="CLU_3114613_0_0_9"/>
<dbReference type="Proteomes" id="UP000027142">
    <property type="component" value="Chromosome"/>
</dbReference>
<dbReference type="EMBL" id="CP003923">
    <property type="protein sequence ID" value="AIC93640.1"/>
    <property type="molecule type" value="Genomic_DNA"/>
</dbReference>
<organism evidence="1 2">
    <name type="scientific">Shouchella lehensis G1</name>
    <dbReference type="NCBI Taxonomy" id="1246626"/>
    <lineage>
        <taxon>Bacteria</taxon>
        <taxon>Bacillati</taxon>
        <taxon>Bacillota</taxon>
        <taxon>Bacilli</taxon>
        <taxon>Bacillales</taxon>
        <taxon>Bacillaceae</taxon>
        <taxon>Shouchella</taxon>
    </lineage>
</organism>
<accession>A0A060LV27</accession>
<dbReference type="AlphaFoldDB" id="A0A060LV27"/>